<name>A0ABX0KNR3_9NEIS</name>
<dbReference type="InterPro" id="IPR011250">
    <property type="entry name" value="OMP/PagP_B-barrel"/>
</dbReference>
<evidence type="ECO:0000313" key="4">
    <source>
        <dbReference type="Proteomes" id="UP000712570"/>
    </source>
</evidence>
<organism evidence="3 4">
    <name type="scientific">Iodobacter violaceini</name>
    <dbReference type="NCBI Taxonomy" id="3044271"/>
    <lineage>
        <taxon>Bacteria</taxon>
        <taxon>Pseudomonadati</taxon>
        <taxon>Pseudomonadota</taxon>
        <taxon>Betaproteobacteria</taxon>
        <taxon>Neisseriales</taxon>
        <taxon>Chitinibacteraceae</taxon>
        <taxon>Iodobacter</taxon>
    </lineage>
</organism>
<dbReference type="RefSeq" id="WP_166824370.1">
    <property type="nucleotide sequence ID" value="NZ_JAAOLX010000003.1"/>
</dbReference>
<evidence type="ECO:0000313" key="3">
    <source>
        <dbReference type="EMBL" id="NHQ86078.1"/>
    </source>
</evidence>
<evidence type="ECO:0000256" key="1">
    <source>
        <dbReference type="ARBA" id="ARBA00004442"/>
    </source>
</evidence>
<dbReference type="EMBL" id="JAAOLX010000003">
    <property type="protein sequence ID" value="NHQ86078.1"/>
    <property type="molecule type" value="Genomic_DNA"/>
</dbReference>
<reference evidence="3 4" key="1">
    <citation type="submission" date="2020-03" db="EMBL/GenBank/DDBJ databases">
        <title>Draft genome sequence of environmentally isolated violet-colored cultures.</title>
        <authorList>
            <person name="Wilson H.S."/>
        </authorList>
    </citation>
    <scope>NUCLEOTIDE SEQUENCE [LARGE SCALE GENOMIC DNA]</scope>
    <source>
        <strain evidence="3 4">HSC-16F04</strain>
    </source>
</reference>
<dbReference type="Gene3D" id="2.40.160.20">
    <property type="match status" value="1"/>
</dbReference>
<dbReference type="SUPFAM" id="SSF56925">
    <property type="entry name" value="OMPA-like"/>
    <property type="match status" value="1"/>
</dbReference>
<dbReference type="InterPro" id="IPR000498">
    <property type="entry name" value="OmpA-like_TM_dom"/>
</dbReference>
<proteinExistence type="predicted"/>
<comment type="caution">
    <text evidence="3">The sequence shown here is derived from an EMBL/GenBank/DDBJ whole genome shotgun (WGS) entry which is preliminary data.</text>
</comment>
<dbReference type="Pfam" id="PF01389">
    <property type="entry name" value="OmpA_membrane"/>
    <property type="match status" value="1"/>
</dbReference>
<protein>
    <submittedName>
        <fullName evidence="3">Outer membrane beta-barrel protein</fullName>
    </submittedName>
</protein>
<dbReference type="Proteomes" id="UP000712570">
    <property type="component" value="Unassembled WGS sequence"/>
</dbReference>
<accession>A0ABX0KNR3</accession>
<gene>
    <name evidence="3" type="ORF">HA050_08100</name>
</gene>
<feature type="domain" description="Outer membrane protein OmpA-like transmembrane" evidence="2">
    <location>
        <begin position="57"/>
        <end position="170"/>
    </location>
</feature>
<evidence type="ECO:0000259" key="2">
    <source>
        <dbReference type="Pfam" id="PF01389"/>
    </source>
</evidence>
<comment type="subcellular location">
    <subcellularLocation>
        <location evidence="1">Cell outer membrane</location>
    </subcellularLocation>
</comment>
<keyword evidence="4" id="KW-1185">Reference proteome</keyword>
<sequence>MKDNKNTFCTYKKKGYPLKKLFLAPLILVSILTTPAFAEGFYLGTEINARGASLEINNRSVEDKTGVGWGIHAGYQFSPYFATEVAYRDLGDIDFTVAQTQSKASAIQASLIGTYPFTSRFSVFGRLGVAQLKSTLKDNRYTYQDHNDTKALLGLGVEFAITKQISLRTELSEYTGDHNISSLSLGANFKF</sequence>